<keyword evidence="4 6" id="KW-1133">Transmembrane helix</keyword>
<feature type="transmembrane region" description="Helical" evidence="6">
    <location>
        <begin position="211"/>
        <end position="235"/>
    </location>
</feature>
<reference evidence="8 9" key="1">
    <citation type="submission" date="2018-04" db="EMBL/GenBank/DDBJ databases">
        <title>Chitinophaga fuyangensis sp. nov., isolated from soil in a chemical factory.</title>
        <authorList>
            <person name="Chen K."/>
        </authorList>
    </citation>
    <scope>NUCLEOTIDE SEQUENCE [LARGE SCALE GENOMIC DNA]</scope>
    <source>
        <strain evidence="8 9">LY-1</strain>
    </source>
</reference>
<organism evidence="8 9">
    <name type="scientific">Chitinophaga parva</name>
    <dbReference type="NCBI Taxonomy" id="2169414"/>
    <lineage>
        <taxon>Bacteria</taxon>
        <taxon>Pseudomonadati</taxon>
        <taxon>Bacteroidota</taxon>
        <taxon>Chitinophagia</taxon>
        <taxon>Chitinophagales</taxon>
        <taxon>Chitinophagaceae</taxon>
        <taxon>Chitinophaga</taxon>
    </lineage>
</organism>
<dbReference type="PANTHER" id="PTHR32322">
    <property type="entry name" value="INNER MEMBRANE TRANSPORTER"/>
    <property type="match status" value="1"/>
</dbReference>
<feature type="transmembrane region" description="Helical" evidence="6">
    <location>
        <begin position="66"/>
        <end position="88"/>
    </location>
</feature>
<evidence type="ECO:0000259" key="7">
    <source>
        <dbReference type="Pfam" id="PF00892"/>
    </source>
</evidence>
<dbReference type="Proteomes" id="UP000244450">
    <property type="component" value="Unassembled WGS sequence"/>
</dbReference>
<dbReference type="InterPro" id="IPR000620">
    <property type="entry name" value="EamA_dom"/>
</dbReference>
<keyword evidence="3 6" id="KW-0812">Transmembrane</keyword>
<dbReference type="EMBL" id="QCYK01000001">
    <property type="protein sequence ID" value="PUZ28900.1"/>
    <property type="molecule type" value="Genomic_DNA"/>
</dbReference>
<evidence type="ECO:0000313" key="8">
    <source>
        <dbReference type="EMBL" id="PUZ28900.1"/>
    </source>
</evidence>
<dbReference type="SUPFAM" id="SSF103481">
    <property type="entry name" value="Multidrug resistance efflux transporter EmrE"/>
    <property type="match status" value="2"/>
</dbReference>
<dbReference type="InterPro" id="IPR037185">
    <property type="entry name" value="EmrE-like"/>
</dbReference>
<feature type="transmembrane region" description="Helical" evidence="6">
    <location>
        <begin position="148"/>
        <end position="168"/>
    </location>
</feature>
<protein>
    <submittedName>
        <fullName evidence="8">EamA family transporter</fullName>
    </submittedName>
</protein>
<feature type="transmembrane region" description="Helical" evidence="6">
    <location>
        <begin position="7"/>
        <end position="29"/>
    </location>
</feature>
<feature type="domain" description="EamA" evidence="7">
    <location>
        <begin position="13"/>
        <end position="137"/>
    </location>
</feature>
<evidence type="ECO:0000256" key="2">
    <source>
        <dbReference type="ARBA" id="ARBA00007362"/>
    </source>
</evidence>
<dbReference type="OrthoDB" id="1117213at2"/>
<dbReference type="AlphaFoldDB" id="A0A2T7BMN8"/>
<evidence type="ECO:0000256" key="4">
    <source>
        <dbReference type="ARBA" id="ARBA00022989"/>
    </source>
</evidence>
<feature type="transmembrane region" description="Helical" evidence="6">
    <location>
        <begin position="242"/>
        <end position="260"/>
    </location>
</feature>
<dbReference type="PANTHER" id="PTHR32322:SF2">
    <property type="entry name" value="EAMA DOMAIN-CONTAINING PROTEIN"/>
    <property type="match status" value="1"/>
</dbReference>
<accession>A0A2T7BMN8</accession>
<proteinExistence type="inferred from homology"/>
<gene>
    <name evidence="8" type="ORF">DCC81_05340</name>
</gene>
<sequence length="289" mass="30898">MKQSFTNWLIFTGLSLTWGCSFILMKVGMEALTPFQVASIRLLSAGISLLPFFFQHIRTTPLRKVPVILLSGILGNGIPAYLFCIAESRIDSSLAGILNALTPLMALVAAFLLFKVPVKRQQLFGVCIGLAGVVMLFLEKGFGDNAYWYYGCWIVVATACYGINIALVHHYLKGYTSLQLGSIALFGVGGMAAAMLFSGDLTVFRGARFPWASVAAACTLGVVGSGIASVLFYLLIQRAGSLFASMVTYAIPIVAIGWGMAAGETITLLQVACLGIILAGVYLVNRKKA</sequence>
<dbReference type="GO" id="GO:0016020">
    <property type="term" value="C:membrane"/>
    <property type="evidence" value="ECO:0007669"/>
    <property type="project" value="UniProtKB-SubCell"/>
</dbReference>
<evidence type="ECO:0000256" key="1">
    <source>
        <dbReference type="ARBA" id="ARBA00004141"/>
    </source>
</evidence>
<feature type="domain" description="EamA" evidence="7">
    <location>
        <begin position="152"/>
        <end position="285"/>
    </location>
</feature>
<comment type="similarity">
    <text evidence="2">Belongs to the EamA transporter family.</text>
</comment>
<evidence type="ECO:0000256" key="3">
    <source>
        <dbReference type="ARBA" id="ARBA00022692"/>
    </source>
</evidence>
<dbReference type="InterPro" id="IPR050638">
    <property type="entry name" value="AA-Vitamin_Transporters"/>
</dbReference>
<feature type="transmembrane region" description="Helical" evidence="6">
    <location>
        <begin position="266"/>
        <end position="284"/>
    </location>
</feature>
<name>A0A2T7BMN8_9BACT</name>
<comment type="subcellular location">
    <subcellularLocation>
        <location evidence="1">Membrane</location>
        <topology evidence="1">Multi-pass membrane protein</topology>
    </subcellularLocation>
</comment>
<dbReference type="Gene3D" id="1.10.3730.20">
    <property type="match status" value="1"/>
</dbReference>
<evidence type="ECO:0000256" key="6">
    <source>
        <dbReference type="SAM" id="Phobius"/>
    </source>
</evidence>
<evidence type="ECO:0000313" key="9">
    <source>
        <dbReference type="Proteomes" id="UP000244450"/>
    </source>
</evidence>
<comment type="caution">
    <text evidence="8">The sequence shown here is derived from an EMBL/GenBank/DDBJ whole genome shotgun (WGS) entry which is preliminary data.</text>
</comment>
<keyword evidence="9" id="KW-1185">Reference proteome</keyword>
<evidence type="ECO:0000256" key="5">
    <source>
        <dbReference type="ARBA" id="ARBA00023136"/>
    </source>
</evidence>
<feature type="transmembrane region" description="Helical" evidence="6">
    <location>
        <begin position="35"/>
        <end position="54"/>
    </location>
</feature>
<dbReference type="Pfam" id="PF00892">
    <property type="entry name" value="EamA"/>
    <property type="match status" value="2"/>
</dbReference>
<dbReference type="RefSeq" id="WP_108685540.1">
    <property type="nucleotide sequence ID" value="NZ_QCYK01000001.1"/>
</dbReference>
<feature type="transmembrane region" description="Helical" evidence="6">
    <location>
        <begin position="180"/>
        <end position="199"/>
    </location>
</feature>
<keyword evidence="5 6" id="KW-0472">Membrane</keyword>
<feature type="transmembrane region" description="Helical" evidence="6">
    <location>
        <begin position="94"/>
        <end position="114"/>
    </location>
</feature>
<feature type="transmembrane region" description="Helical" evidence="6">
    <location>
        <begin position="123"/>
        <end position="142"/>
    </location>
</feature>